<keyword evidence="7" id="KW-0812">Transmembrane</keyword>
<evidence type="ECO:0000256" key="7">
    <source>
        <dbReference type="SAM" id="Phobius"/>
    </source>
</evidence>
<evidence type="ECO:0000256" key="2">
    <source>
        <dbReference type="ARBA" id="ARBA00022723"/>
    </source>
</evidence>
<dbReference type="GO" id="GO:0016020">
    <property type="term" value="C:membrane"/>
    <property type="evidence" value="ECO:0007669"/>
    <property type="project" value="InterPro"/>
</dbReference>
<dbReference type="AlphaFoldDB" id="A0AA48M8D4"/>
<dbReference type="CDD" id="cd13913">
    <property type="entry name" value="ba3_CcO_II_C"/>
    <property type="match status" value="1"/>
</dbReference>
<dbReference type="Pfam" id="PF00116">
    <property type="entry name" value="COX2"/>
    <property type="match status" value="1"/>
</dbReference>
<dbReference type="GO" id="GO:0005507">
    <property type="term" value="F:copper ion binding"/>
    <property type="evidence" value="ECO:0007669"/>
    <property type="project" value="InterPro"/>
</dbReference>
<dbReference type="Proteomes" id="UP001189619">
    <property type="component" value="Chromosome"/>
</dbReference>
<protein>
    <recommendedName>
        <fullName evidence="5">Cytochrome aa3 subunit 2</fullName>
    </recommendedName>
</protein>
<keyword evidence="10" id="KW-1185">Reference proteome</keyword>
<evidence type="ECO:0000313" key="9">
    <source>
        <dbReference type="EMBL" id="CAJ1000892.1"/>
    </source>
</evidence>
<evidence type="ECO:0000256" key="6">
    <source>
        <dbReference type="ARBA" id="ARBA00047816"/>
    </source>
</evidence>
<feature type="domain" description="Cytochrome oxidase subunit II copper A binding" evidence="8">
    <location>
        <begin position="70"/>
        <end position="161"/>
    </location>
</feature>
<keyword evidence="2" id="KW-0479">Metal-binding</keyword>
<dbReference type="KEGG" id="bayd:BSPP4475_00955"/>
<dbReference type="PANTHER" id="PTHR42838:SF2">
    <property type="entry name" value="NITROUS-OXIDE REDUCTASE"/>
    <property type="match status" value="1"/>
</dbReference>
<comment type="catalytic activity">
    <reaction evidence="6">
        <text>4 Fe(II)-[cytochrome c] + O2 + 8 H(+)(in) = 4 Fe(III)-[cytochrome c] + 2 H2O + 4 H(+)(out)</text>
        <dbReference type="Rhea" id="RHEA:11436"/>
        <dbReference type="Rhea" id="RHEA-COMP:10350"/>
        <dbReference type="Rhea" id="RHEA-COMP:14399"/>
        <dbReference type="ChEBI" id="CHEBI:15377"/>
        <dbReference type="ChEBI" id="CHEBI:15378"/>
        <dbReference type="ChEBI" id="CHEBI:15379"/>
        <dbReference type="ChEBI" id="CHEBI:29033"/>
        <dbReference type="ChEBI" id="CHEBI:29034"/>
        <dbReference type="EC" id="7.1.1.9"/>
    </reaction>
</comment>
<name>A0AA48M8D4_9BACL</name>
<evidence type="ECO:0000256" key="3">
    <source>
        <dbReference type="ARBA" id="ARBA00023008"/>
    </source>
</evidence>
<dbReference type="InterPro" id="IPR001505">
    <property type="entry name" value="Copper_CuA"/>
</dbReference>
<dbReference type="PANTHER" id="PTHR42838">
    <property type="entry name" value="CYTOCHROME C OXIDASE SUBUNIT II"/>
    <property type="match status" value="1"/>
</dbReference>
<dbReference type="InterPro" id="IPR002429">
    <property type="entry name" value="CcO_II-like_C"/>
</dbReference>
<dbReference type="InterPro" id="IPR034214">
    <property type="entry name" value="Ba3_CcO_II_C"/>
</dbReference>
<keyword evidence="7" id="KW-1133">Transmembrane helix</keyword>
<evidence type="ECO:0000256" key="5">
    <source>
        <dbReference type="ARBA" id="ARBA00031399"/>
    </source>
</evidence>
<keyword evidence="3" id="KW-0186">Copper</keyword>
<accession>A0AA48M8D4</accession>
<dbReference type="GO" id="GO:0004129">
    <property type="term" value="F:cytochrome-c oxidase activity"/>
    <property type="evidence" value="ECO:0007669"/>
    <property type="project" value="UniProtKB-EC"/>
</dbReference>
<proteinExistence type="predicted"/>
<evidence type="ECO:0000259" key="8">
    <source>
        <dbReference type="PROSITE" id="PS50857"/>
    </source>
</evidence>
<comment type="subcellular location">
    <subcellularLocation>
        <location evidence="1">Cell envelope</location>
    </subcellularLocation>
</comment>
<comment type="function">
    <text evidence="4">Subunits I and II form the functional core of the enzyme complex. Electrons originating in cytochrome c are transferred via heme a and Cu(A) to the binuclear center formed by heme a3 and Cu(B).</text>
</comment>
<dbReference type="PROSITE" id="PS00078">
    <property type="entry name" value="COX2"/>
    <property type="match status" value="1"/>
</dbReference>
<evidence type="ECO:0000313" key="10">
    <source>
        <dbReference type="Proteomes" id="UP001189619"/>
    </source>
</evidence>
<dbReference type="InterPro" id="IPR051403">
    <property type="entry name" value="NosZ/Cyto_c_oxidase_sub2"/>
</dbReference>
<gene>
    <name evidence="9" type="ORF">BSPP4475_00955</name>
</gene>
<sequence length="161" mass="17661">MAVLGIDLPRYEKIWLWFGVITLIIFLLVTGIMAFAMNLHPAAGHERTVAPEQVLSTAPFDKPGVYPVGDKEYQVVMVAQAFNFLPAAPTVPAGSTVHFRVTSPDVIHGVAIPGTNVNMMVLPGHVTEFTYTFKKPGEYLLLCNEYCGIGHQVMMAKMVVQ</sequence>
<dbReference type="EMBL" id="OY569118">
    <property type="protein sequence ID" value="CAJ1000892.1"/>
    <property type="molecule type" value="Genomic_DNA"/>
</dbReference>
<reference evidence="9" key="1">
    <citation type="submission" date="2023-07" db="EMBL/GenBank/DDBJ databases">
        <authorList>
            <person name="Ivanov I."/>
            <person name="Teneva D."/>
            <person name="Stoikov I."/>
        </authorList>
    </citation>
    <scope>NUCLEOTIDE SEQUENCE</scope>
    <source>
        <strain evidence="9">4475</strain>
    </source>
</reference>
<evidence type="ECO:0000256" key="1">
    <source>
        <dbReference type="ARBA" id="ARBA00004196"/>
    </source>
</evidence>
<keyword evidence="7" id="KW-0472">Membrane</keyword>
<feature type="transmembrane region" description="Helical" evidence="7">
    <location>
        <begin position="14"/>
        <end position="37"/>
    </location>
</feature>
<dbReference type="GO" id="GO:0030313">
    <property type="term" value="C:cell envelope"/>
    <property type="evidence" value="ECO:0007669"/>
    <property type="project" value="UniProtKB-SubCell"/>
</dbReference>
<organism evidence="9 10">
    <name type="scientific">Brevibacillus aydinogluensis</name>
    <dbReference type="NCBI Taxonomy" id="927786"/>
    <lineage>
        <taxon>Bacteria</taxon>
        <taxon>Bacillati</taxon>
        <taxon>Bacillota</taxon>
        <taxon>Bacilli</taxon>
        <taxon>Bacillales</taxon>
        <taxon>Paenibacillaceae</taxon>
        <taxon>Brevibacillus</taxon>
    </lineage>
</organism>
<evidence type="ECO:0000256" key="4">
    <source>
        <dbReference type="ARBA" id="ARBA00024688"/>
    </source>
</evidence>
<dbReference type="PROSITE" id="PS50857">
    <property type="entry name" value="COX2_CUA"/>
    <property type="match status" value="1"/>
</dbReference>